<name>A0AAJ0B1E4_9PEZI</name>
<dbReference type="InterPro" id="IPR013320">
    <property type="entry name" value="ConA-like_dom_sf"/>
</dbReference>
<dbReference type="InterPro" id="IPR050546">
    <property type="entry name" value="Glycosyl_Hydrlase_16"/>
</dbReference>
<comment type="caution">
    <text evidence="3">The sequence shown here is derived from an EMBL/GenBank/DDBJ whole genome shotgun (WGS) entry which is preliminary data.</text>
</comment>
<dbReference type="CDD" id="cd02181">
    <property type="entry name" value="GH16_fungal_Lam16A_glucanase"/>
    <property type="match status" value="1"/>
</dbReference>
<dbReference type="PROSITE" id="PS51762">
    <property type="entry name" value="GH16_2"/>
    <property type="match status" value="1"/>
</dbReference>
<dbReference type="GO" id="GO:0009251">
    <property type="term" value="P:glucan catabolic process"/>
    <property type="evidence" value="ECO:0007669"/>
    <property type="project" value="TreeGrafter"/>
</dbReference>
<evidence type="ECO:0000256" key="1">
    <source>
        <dbReference type="SAM" id="Phobius"/>
    </source>
</evidence>
<dbReference type="AlphaFoldDB" id="A0AAJ0B1E4"/>
<keyword evidence="4" id="KW-1185">Reference proteome</keyword>
<keyword evidence="1" id="KW-0812">Transmembrane</keyword>
<feature type="domain" description="GH16" evidence="2">
    <location>
        <begin position="55"/>
        <end position="358"/>
    </location>
</feature>
<dbReference type="EMBL" id="MU839851">
    <property type="protein sequence ID" value="KAK1749881.1"/>
    <property type="molecule type" value="Genomic_DNA"/>
</dbReference>
<accession>A0AAJ0B1E4</accession>
<gene>
    <name evidence="3" type="ORF">QBC47DRAFT_407549</name>
</gene>
<dbReference type="Gene3D" id="2.60.120.200">
    <property type="match status" value="1"/>
</dbReference>
<dbReference type="Proteomes" id="UP001239445">
    <property type="component" value="Unassembled WGS sequence"/>
</dbReference>
<dbReference type="SUPFAM" id="SSF49899">
    <property type="entry name" value="Concanavalin A-like lectins/glucanases"/>
    <property type="match status" value="1"/>
</dbReference>
<dbReference type="GO" id="GO:0004553">
    <property type="term" value="F:hydrolase activity, hydrolyzing O-glycosyl compounds"/>
    <property type="evidence" value="ECO:0007669"/>
    <property type="project" value="InterPro"/>
</dbReference>
<dbReference type="PANTHER" id="PTHR10963:SF42">
    <property type="entry name" value="PUTATIVE (AFU_ORTHOLOGUE AFUA_5G02280)-RELATED"/>
    <property type="match status" value="1"/>
</dbReference>
<feature type="transmembrane region" description="Helical" evidence="1">
    <location>
        <begin position="20"/>
        <end position="45"/>
    </location>
</feature>
<dbReference type="Pfam" id="PF26113">
    <property type="entry name" value="GH16_XgeA"/>
    <property type="match status" value="1"/>
</dbReference>
<keyword evidence="1" id="KW-0472">Membrane</keyword>
<evidence type="ECO:0000313" key="4">
    <source>
        <dbReference type="Proteomes" id="UP001239445"/>
    </source>
</evidence>
<evidence type="ECO:0000259" key="2">
    <source>
        <dbReference type="PROSITE" id="PS51762"/>
    </source>
</evidence>
<keyword evidence="1" id="KW-1133">Transmembrane helix</keyword>
<dbReference type="InterPro" id="IPR000757">
    <property type="entry name" value="Beta-glucanase-like"/>
</dbReference>
<organism evidence="3 4">
    <name type="scientific">Echria macrotheca</name>
    <dbReference type="NCBI Taxonomy" id="438768"/>
    <lineage>
        <taxon>Eukaryota</taxon>
        <taxon>Fungi</taxon>
        <taxon>Dikarya</taxon>
        <taxon>Ascomycota</taxon>
        <taxon>Pezizomycotina</taxon>
        <taxon>Sordariomycetes</taxon>
        <taxon>Sordariomycetidae</taxon>
        <taxon>Sordariales</taxon>
        <taxon>Schizotheciaceae</taxon>
        <taxon>Echria</taxon>
    </lineage>
</organism>
<evidence type="ECO:0000313" key="3">
    <source>
        <dbReference type="EMBL" id="KAK1749881.1"/>
    </source>
</evidence>
<dbReference type="PANTHER" id="PTHR10963">
    <property type="entry name" value="GLYCOSYL HYDROLASE-RELATED"/>
    <property type="match status" value="1"/>
</dbReference>
<protein>
    <submittedName>
        <fullName evidence="3">Endo-1,3(4)-beta-glucanase</fullName>
    </submittedName>
</protein>
<sequence length="385" mass="41966">MVYRSYEEKAPWYDVRSWTRWTWVGVVAAIIVVVVAAVAIPVAIVTKRNSEGKYPDYFKLNYTLRETYGTDHFFDNFHYRNGDDPTHGHVHYVDPDYAATYNLTPTLTDSVIIKVDTSVGPSSTPDASTGRFSVRLESKRQYNQGLFLFDIKHSPFGCATWPALWLVDPSNWPDHGEIDVMEAVNPGAPSFPALGNSAVLHTSSSCSMDGKRNMTGSIADVFGTNTQTTDCNASLNNNAGCGVSSGPETFGKAFNAAGGGIMAVEWRAEGIRVWQFARATIPADIKAGNPDPASWPVPLADFPNTNCDIGAHFRNASIVANIDLCGDAMPENVWSASGCPTPCVGEHKCVGGWTKTNCTDFVANNPQAFANAYWEFGEFQIYQAA</sequence>
<reference evidence="3" key="1">
    <citation type="submission" date="2023-06" db="EMBL/GenBank/DDBJ databases">
        <title>Genome-scale phylogeny and comparative genomics of the fungal order Sordariales.</title>
        <authorList>
            <consortium name="Lawrence Berkeley National Laboratory"/>
            <person name="Hensen N."/>
            <person name="Bonometti L."/>
            <person name="Westerberg I."/>
            <person name="Brannstrom I.O."/>
            <person name="Guillou S."/>
            <person name="Cros-Aarteil S."/>
            <person name="Calhoun S."/>
            <person name="Haridas S."/>
            <person name="Kuo A."/>
            <person name="Mondo S."/>
            <person name="Pangilinan J."/>
            <person name="Riley R."/>
            <person name="Labutti K."/>
            <person name="Andreopoulos B."/>
            <person name="Lipzen A."/>
            <person name="Chen C."/>
            <person name="Yanf M."/>
            <person name="Daum C."/>
            <person name="Ng V."/>
            <person name="Clum A."/>
            <person name="Steindorff A."/>
            <person name="Ohm R."/>
            <person name="Martin F."/>
            <person name="Silar P."/>
            <person name="Natvig D."/>
            <person name="Lalanne C."/>
            <person name="Gautier V."/>
            <person name="Ament-Velasquez S.L."/>
            <person name="Kruys A."/>
            <person name="Hutchinson M.I."/>
            <person name="Powell A.J."/>
            <person name="Barry K."/>
            <person name="Miller A.N."/>
            <person name="Grigoriev I.V."/>
            <person name="Debuchy R."/>
            <person name="Gladieux P."/>
            <person name="Thoren M.H."/>
            <person name="Johannesson H."/>
        </authorList>
    </citation>
    <scope>NUCLEOTIDE SEQUENCE</scope>
    <source>
        <strain evidence="3">PSN4</strain>
    </source>
</reference>
<proteinExistence type="predicted"/>